<proteinExistence type="predicted"/>
<gene>
    <name evidence="2" type="ORF">LCGC14_1899320</name>
</gene>
<evidence type="ECO:0000259" key="1">
    <source>
        <dbReference type="Pfam" id="PF07589"/>
    </source>
</evidence>
<dbReference type="AlphaFoldDB" id="A0A0F9IAZ4"/>
<dbReference type="InterPro" id="IPR013424">
    <property type="entry name" value="Ice-binding_C"/>
</dbReference>
<name>A0A0F9IAZ4_9ZZZZ</name>
<reference evidence="2" key="1">
    <citation type="journal article" date="2015" name="Nature">
        <title>Complex archaea that bridge the gap between prokaryotes and eukaryotes.</title>
        <authorList>
            <person name="Spang A."/>
            <person name="Saw J.H."/>
            <person name="Jorgensen S.L."/>
            <person name="Zaremba-Niedzwiedzka K."/>
            <person name="Martijn J."/>
            <person name="Lind A.E."/>
            <person name="van Eijk R."/>
            <person name="Schleper C."/>
            <person name="Guy L."/>
            <person name="Ettema T.J."/>
        </authorList>
    </citation>
    <scope>NUCLEOTIDE SEQUENCE</scope>
</reference>
<evidence type="ECO:0000313" key="2">
    <source>
        <dbReference type="EMBL" id="KKL90975.1"/>
    </source>
</evidence>
<feature type="domain" description="Ice-binding protein C-terminal" evidence="1">
    <location>
        <begin position="631"/>
        <end position="654"/>
    </location>
</feature>
<protein>
    <recommendedName>
        <fullName evidence="1">Ice-binding protein C-terminal domain-containing protein</fullName>
    </recommendedName>
</protein>
<dbReference type="Pfam" id="PF07589">
    <property type="entry name" value="PEP-CTERM"/>
    <property type="match status" value="1"/>
</dbReference>
<organism evidence="2">
    <name type="scientific">marine sediment metagenome</name>
    <dbReference type="NCBI Taxonomy" id="412755"/>
    <lineage>
        <taxon>unclassified sequences</taxon>
        <taxon>metagenomes</taxon>
        <taxon>ecological metagenomes</taxon>
    </lineage>
</organism>
<comment type="caution">
    <text evidence="2">The sequence shown here is derived from an EMBL/GenBank/DDBJ whole genome shotgun (WGS) entry which is preliminary data.</text>
</comment>
<dbReference type="EMBL" id="LAZR01019861">
    <property type="protein sequence ID" value="KKL90975.1"/>
    <property type="molecule type" value="Genomic_DNA"/>
</dbReference>
<feature type="non-terminal residue" evidence="2">
    <location>
        <position position="1"/>
    </location>
</feature>
<sequence>AGTGETHLEMIVNNTGTVEVQTGTLSLNGGGTSTGPYVVSPGGTLQFGGSGRRHTLNAGATVTGSGAVIFSGGVVELNDAYNVTGGTTFSGGFAFFNSAVTTGLGTALSIPAGGAFFNSSPMTFSTVEVSGAGNLGGTADITSTGLFSWEGGSLHGTGTVHANGGMTIGGSALKTLTGEARLENAGVATWSGAGNIRTDNGWGPIVIDNLLGATFDIQNDSEMLAYNVSSGWPVFNNAGVLRKSAGTGETHLEMIVNNTGTVEVQTGTLRLSGTFGQTEGETVVQRLGTVMARQFSANKVINNGMIVSTGSMTIGDAATYDGYSGTGSVDAGSRTITFRSAGFTNLGYLTTLSAGNINASNGLALGTGANLVGSGTVNAKIAAGFGSTVRATGNLSVGDSTSYAGFFSDGELYTEAHTVTVKDKNTAVLGSLTQLGDGASQGTLTAGNADPGDTYSHFLLEQGKNMVGRGYVEGHYKNHGDVIGDGTAMAERLIFNSPWIVTGKGTFTRTLILGTFAPGDSPTITNGTDQAFGGTVEIELGGTTPGSGDDNHDQINDTGTILLAGSPTLEILPWNSFVPDLGDEFMVLTWQTGLDGTFGSVETDSWYTDRGVAFELHYSNVTGVGNLTLEAVPEPATLALLALGGIALIARRRRSSRAP</sequence>
<dbReference type="NCBIfam" id="TIGR02595">
    <property type="entry name" value="PEP_CTERM"/>
    <property type="match status" value="1"/>
</dbReference>
<accession>A0A0F9IAZ4</accession>